<comment type="caution">
    <text evidence="1">The sequence shown here is derived from an EMBL/GenBank/DDBJ whole genome shotgun (WGS) entry which is preliminary data.</text>
</comment>
<evidence type="ECO:0000313" key="2">
    <source>
        <dbReference type="Proteomes" id="UP000828048"/>
    </source>
</evidence>
<dbReference type="Proteomes" id="UP000828048">
    <property type="component" value="Chromosome 11"/>
</dbReference>
<accession>A0ACB7YTI5</accession>
<dbReference type="EMBL" id="CM037161">
    <property type="protein sequence ID" value="KAH7856170.1"/>
    <property type="molecule type" value="Genomic_DNA"/>
</dbReference>
<evidence type="ECO:0000313" key="1">
    <source>
        <dbReference type="EMBL" id="KAH7856170.1"/>
    </source>
</evidence>
<keyword evidence="2" id="KW-1185">Reference proteome</keyword>
<sequence>MERLDVAQPISITLDGANYVLWAQAMSIFIKGRKLWRIITGEIVKPTKEDTETQPKFAERLEDWDSKNHMMITWFRNTSVTSLSLEFGRFQNHDGPAKAIWDFLKERYSTTGLAHQYQLLSNLHRLRQEPGQSINDFLSQVYCVWDQLALSKPTWSCTIDAQRFTNHRDQQRLILFLMALTPDFEPVRASLLHRSPLPTLEQAISELLSEETRLGTIKTPHQDTVLATLSSRKTQSVQQSDSCTYCHSRDHTLLHCPIRVCKHCHKPEPGHYQSDCPRNPNKSSYNSGSNWSKSGSSKSGHRYKPTSHTAAVAADATSSSTLDTFVSPISISDIEAIVKQVISSSGTPPPTALSATSGISSWFFDSACCNHMTSDDTIFSTKSSSSCIPAIHTADGSNEFDAGPISENSLTASPEEDVPSADLAPGSPQLEHIDSSPSSPAPDVTPLPRRSKRVDFISITRSPLPV</sequence>
<protein>
    <submittedName>
        <fullName evidence="1">Uncharacterized protein</fullName>
    </submittedName>
</protein>
<organism evidence="1 2">
    <name type="scientific">Vaccinium darrowii</name>
    <dbReference type="NCBI Taxonomy" id="229202"/>
    <lineage>
        <taxon>Eukaryota</taxon>
        <taxon>Viridiplantae</taxon>
        <taxon>Streptophyta</taxon>
        <taxon>Embryophyta</taxon>
        <taxon>Tracheophyta</taxon>
        <taxon>Spermatophyta</taxon>
        <taxon>Magnoliopsida</taxon>
        <taxon>eudicotyledons</taxon>
        <taxon>Gunneridae</taxon>
        <taxon>Pentapetalae</taxon>
        <taxon>asterids</taxon>
        <taxon>Ericales</taxon>
        <taxon>Ericaceae</taxon>
        <taxon>Vaccinioideae</taxon>
        <taxon>Vaccinieae</taxon>
        <taxon>Vaccinium</taxon>
    </lineage>
</organism>
<name>A0ACB7YTI5_9ERIC</name>
<gene>
    <name evidence="1" type="ORF">Vadar_033540</name>
</gene>
<reference evidence="1 2" key="1">
    <citation type="journal article" date="2021" name="Hortic Res">
        <title>High-quality reference genome and annotation aids understanding of berry development for evergreen blueberry (Vaccinium darrowii).</title>
        <authorList>
            <person name="Yu J."/>
            <person name="Hulse-Kemp A.M."/>
            <person name="Babiker E."/>
            <person name="Staton M."/>
        </authorList>
    </citation>
    <scope>NUCLEOTIDE SEQUENCE [LARGE SCALE GENOMIC DNA]</scope>
    <source>
        <strain evidence="2">cv. NJ 8807/NJ 8810</strain>
        <tissue evidence="1">Young leaf</tissue>
    </source>
</reference>
<proteinExistence type="predicted"/>